<evidence type="ECO:0000259" key="5">
    <source>
        <dbReference type="PROSITE" id="PS50893"/>
    </source>
</evidence>
<organism evidence="6 7">
    <name type="scientific">Propioniciclava flava</name>
    <dbReference type="NCBI Taxonomy" id="2072026"/>
    <lineage>
        <taxon>Bacteria</taxon>
        <taxon>Bacillati</taxon>
        <taxon>Actinomycetota</taxon>
        <taxon>Actinomycetes</taxon>
        <taxon>Propionibacteriales</taxon>
        <taxon>Propionibacteriaceae</taxon>
        <taxon>Propioniciclava</taxon>
    </lineage>
</organism>
<sequence>MDDPPDLAKDVPASAWAIHARGVRKRFRGGALALDGLDLSIPRGGVHGLLGPNGSGKSTTMRVLLGLIRPDAGEASLLGAPLPDGLPRVIDRVGAIIEEPRFFPSMTAATNLTLLARAIGAPRSRVADALQQVGLAQQSRTLARGLSLGMRQRLAIATTLLKDPDLFIFDEPTNGLDPAGIHAVRATIQDLATRGRTVVVSSHNLAEVQQVADTVSIIASGRLVWEGPVSSLVTAGAGGVRVRLGESWGPGRPLDVGVMALRVEGYEVAIEGEALHVTRGDAKVDGASVARTLGRVDVWPSELVQDSATLEDAFLALTDGAGQDMPHQGGAA</sequence>
<keyword evidence="7" id="KW-1185">Reference proteome</keyword>
<dbReference type="RefSeq" id="WP_129458234.1">
    <property type="nucleotide sequence ID" value="NZ_PPCV01000003.1"/>
</dbReference>
<comment type="similarity">
    <text evidence="1">Belongs to the ABC transporter superfamily.</text>
</comment>
<dbReference type="GO" id="GO:0016887">
    <property type="term" value="F:ATP hydrolysis activity"/>
    <property type="evidence" value="ECO:0007669"/>
    <property type="project" value="InterPro"/>
</dbReference>
<evidence type="ECO:0000313" key="7">
    <source>
        <dbReference type="Proteomes" id="UP000290624"/>
    </source>
</evidence>
<dbReference type="PANTHER" id="PTHR43335:SF4">
    <property type="entry name" value="ABC TRANSPORTER, ATP-BINDING PROTEIN"/>
    <property type="match status" value="1"/>
</dbReference>
<keyword evidence="3" id="KW-0547">Nucleotide-binding</keyword>
<keyword evidence="4" id="KW-0067">ATP-binding</keyword>
<dbReference type="PANTHER" id="PTHR43335">
    <property type="entry name" value="ABC TRANSPORTER, ATP-BINDING PROTEIN"/>
    <property type="match status" value="1"/>
</dbReference>
<name>A0A4Q2EJ13_9ACTN</name>
<evidence type="ECO:0000256" key="1">
    <source>
        <dbReference type="ARBA" id="ARBA00005417"/>
    </source>
</evidence>
<evidence type="ECO:0000256" key="2">
    <source>
        <dbReference type="ARBA" id="ARBA00022448"/>
    </source>
</evidence>
<dbReference type="AlphaFoldDB" id="A0A4Q2EJ13"/>
<dbReference type="OrthoDB" id="9804819at2"/>
<comment type="caution">
    <text evidence="6">The sequence shown here is derived from an EMBL/GenBank/DDBJ whole genome shotgun (WGS) entry which is preliminary data.</text>
</comment>
<dbReference type="InterPro" id="IPR027417">
    <property type="entry name" value="P-loop_NTPase"/>
</dbReference>
<evidence type="ECO:0000256" key="3">
    <source>
        <dbReference type="ARBA" id="ARBA00022741"/>
    </source>
</evidence>
<dbReference type="PROSITE" id="PS50893">
    <property type="entry name" value="ABC_TRANSPORTER_2"/>
    <property type="match status" value="1"/>
</dbReference>
<dbReference type="Gene3D" id="3.40.50.300">
    <property type="entry name" value="P-loop containing nucleotide triphosphate hydrolases"/>
    <property type="match status" value="1"/>
</dbReference>
<dbReference type="InterPro" id="IPR003593">
    <property type="entry name" value="AAA+_ATPase"/>
</dbReference>
<accession>A0A4Q2EJ13</accession>
<dbReference type="InterPro" id="IPR003439">
    <property type="entry name" value="ABC_transporter-like_ATP-bd"/>
</dbReference>
<evidence type="ECO:0000256" key="4">
    <source>
        <dbReference type="ARBA" id="ARBA00022840"/>
    </source>
</evidence>
<dbReference type="Pfam" id="PF00005">
    <property type="entry name" value="ABC_tran"/>
    <property type="match status" value="1"/>
</dbReference>
<dbReference type="GO" id="GO:0005524">
    <property type="term" value="F:ATP binding"/>
    <property type="evidence" value="ECO:0007669"/>
    <property type="project" value="UniProtKB-KW"/>
</dbReference>
<protein>
    <submittedName>
        <fullName evidence="6">ABC transporter</fullName>
    </submittedName>
</protein>
<evidence type="ECO:0000313" key="6">
    <source>
        <dbReference type="EMBL" id="RXW32622.1"/>
    </source>
</evidence>
<dbReference type="Proteomes" id="UP000290624">
    <property type="component" value="Unassembled WGS sequence"/>
</dbReference>
<dbReference type="SMART" id="SM00382">
    <property type="entry name" value="AAA"/>
    <property type="match status" value="1"/>
</dbReference>
<keyword evidence="2" id="KW-0813">Transport</keyword>
<gene>
    <name evidence="6" type="ORF">C1706_05555</name>
</gene>
<dbReference type="SUPFAM" id="SSF52540">
    <property type="entry name" value="P-loop containing nucleoside triphosphate hydrolases"/>
    <property type="match status" value="1"/>
</dbReference>
<feature type="domain" description="ABC transporter" evidence="5">
    <location>
        <begin position="18"/>
        <end position="245"/>
    </location>
</feature>
<reference evidence="6 7" key="1">
    <citation type="submission" date="2018-01" db="EMBL/GenBank/DDBJ databases">
        <title>Lactibacter flavus gen. nov., sp. nov., a novel bacterium of the family Propionibacteriaceae isolated from raw milk and dairy products.</title>
        <authorList>
            <person name="Wenning M."/>
            <person name="Breitenwieser F."/>
            <person name="Huptas C."/>
            <person name="von Neubeck M."/>
            <person name="Busse H.-J."/>
            <person name="Scherer S."/>
        </authorList>
    </citation>
    <scope>NUCLEOTIDE SEQUENCE [LARGE SCALE GENOMIC DNA]</scope>
    <source>
        <strain evidence="6 7">VG341</strain>
    </source>
</reference>
<dbReference type="InterPro" id="IPR017871">
    <property type="entry name" value="ABC_transporter-like_CS"/>
</dbReference>
<proteinExistence type="inferred from homology"/>
<dbReference type="EMBL" id="PPCV01000003">
    <property type="protein sequence ID" value="RXW32622.1"/>
    <property type="molecule type" value="Genomic_DNA"/>
</dbReference>
<dbReference type="PROSITE" id="PS00211">
    <property type="entry name" value="ABC_TRANSPORTER_1"/>
    <property type="match status" value="1"/>
</dbReference>